<gene>
    <name evidence="1" type="ORF">C0081_02315</name>
</gene>
<evidence type="ECO:0000313" key="1">
    <source>
        <dbReference type="EMBL" id="PLW79086.1"/>
    </source>
</evidence>
<proteinExistence type="predicted"/>
<reference evidence="1 2" key="1">
    <citation type="submission" date="2018-01" db="EMBL/GenBank/DDBJ databases">
        <title>The draft genome sequence of Cohaesibacter sp. H1304.</title>
        <authorList>
            <person name="Wang N.-N."/>
            <person name="Du Z.-J."/>
        </authorList>
    </citation>
    <scope>NUCLEOTIDE SEQUENCE [LARGE SCALE GENOMIC DNA]</scope>
    <source>
        <strain evidence="1 2">H1304</strain>
    </source>
</reference>
<dbReference type="EMBL" id="PKUQ01000001">
    <property type="protein sequence ID" value="PLW79086.1"/>
    <property type="molecule type" value="Genomic_DNA"/>
</dbReference>
<sequence>MRWPSANSNAEKIIVALLDRPLGMTSEQLINHIWDGPDGGPLDANNALQTHKCFARNLLRPFGWTVSRKQRGVPVYRLECLEEVAQ</sequence>
<protein>
    <recommendedName>
        <fullName evidence="3">OmpR/PhoB-type domain-containing protein</fullName>
    </recommendedName>
</protein>
<dbReference type="RefSeq" id="WP_101532168.1">
    <property type="nucleotide sequence ID" value="NZ_PKUQ01000001.1"/>
</dbReference>
<evidence type="ECO:0000313" key="2">
    <source>
        <dbReference type="Proteomes" id="UP000234881"/>
    </source>
</evidence>
<dbReference type="Proteomes" id="UP000234881">
    <property type="component" value="Unassembled WGS sequence"/>
</dbReference>
<dbReference type="AlphaFoldDB" id="A0A2N5XX50"/>
<dbReference type="OrthoDB" id="8450896at2"/>
<organism evidence="1 2">
    <name type="scientific">Cohaesibacter celericrescens</name>
    <dbReference type="NCBI Taxonomy" id="2067669"/>
    <lineage>
        <taxon>Bacteria</taxon>
        <taxon>Pseudomonadati</taxon>
        <taxon>Pseudomonadota</taxon>
        <taxon>Alphaproteobacteria</taxon>
        <taxon>Hyphomicrobiales</taxon>
        <taxon>Cohaesibacteraceae</taxon>
    </lineage>
</organism>
<name>A0A2N5XX50_9HYPH</name>
<evidence type="ECO:0008006" key="3">
    <source>
        <dbReference type="Google" id="ProtNLM"/>
    </source>
</evidence>
<accession>A0A2N5XX50</accession>
<keyword evidence="2" id="KW-1185">Reference proteome</keyword>
<comment type="caution">
    <text evidence="1">The sequence shown here is derived from an EMBL/GenBank/DDBJ whole genome shotgun (WGS) entry which is preliminary data.</text>
</comment>